<evidence type="ECO:0000256" key="1">
    <source>
        <dbReference type="SAM" id="MobiDB-lite"/>
    </source>
</evidence>
<sequence>MAALASAGNVVVEAGALKDAQCPKLRFREPVARAIFFFGNAPESASADGEPPAEVTQPGPSAAHVHPGSAAETPEADLGARSPAPPRPDAGPDICAITGCRIRFPSLTNDRCPREIRAMVARLRCHRGRAGREDLRRFCAWQGATPAVYLAIHFLKCDACDRTRPPSRPEPISATIRCPGQFGEHLQADFLAIVDVAGTAHRMLGVICLDAHLRRVTRVADRLPEAAVAAFLEIIGGRPLADRGHQALQRHMEMDLIWDRTCDCCAAQTPGEVDVATVAVSDAKNSAVRRAARSANQCALGRTPRIPGELPSCDRGLAVAANAANAQHLVNGDYCRLEADIHTTHFNYEQQVGCWRNDAKKRPGGKSARPGFVIGAFLQWDGGEQGHGVGRNAWVRAGQTIELFSREQLRPAIGFAQWVPDPEDIEALESSCDLMRGGLWEGERGAGPQGGGLREEP</sequence>
<protein>
    <submittedName>
        <fullName evidence="2">Uncharacterized protein</fullName>
    </submittedName>
</protein>
<feature type="region of interest" description="Disordered" evidence="1">
    <location>
        <begin position="43"/>
        <end position="90"/>
    </location>
</feature>
<evidence type="ECO:0000313" key="3">
    <source>
        <dbReference type="Proteomes" id="UP001189429"/>
    </source>
</evidence>
<dbReference type="EMBL" id="CAUYUJ010021600">
    <property type="protein sequence ID" value="CAK0905722.1"/>
    <property type="molecule type" value="Genomic_DNA"/>
</dbReference>
<keyword evidence="3" id="KW-1185">Reference proteome</keyword>
<accession>A0ABN9Y1M5</accession>
<feature type="non-terminal residue" evidence="2">
    <location>
        <position position="457"/>
    </location>
</feature>
<organism evidence="2 3">
    <name type="scientific">Prorocentrum cordatum</name>
    <dbReference type="NCBI Taxonomy" id="2364126"/>
    <lineage>
        <taxon>Eukaryota</taxon>
        <taxon>Sar</taxon>
        <taxon>Alveolata</taxon>
        <taxon>Dinophyceae</taxon>
        <taxon>Prorocentrales</taxon>
        <taxon>Prorocentraceae</taxon>
        <taxon>Prorocentrum</taxon>
    </lineage>
</organism>
<evidence type="ECO:0000313" key="2">
    <source>
        <dbReference type="EMBL" id="CAK0905722.1"/>
    </source>
</evidence>
<dbReference type="Proteomes" id="UP001189429">
    <property type="component" value="Unassembled WGS sequence"/>
</dbReference>
<proteinExistence type="predicted"/>
<name>A0ABN9Y1M5_9DINO</name>
<comment type="caution">
    <text evidence="2">The sequence shown here is derived from an EMBL/GenBank/DDBJ whole genome shotgun (WGS) entry which is preliminary data.</text>
</comment>
<gene>
    <name evidence="2" type="ORF">PCOR1329_LOCUS81313</name>
</gene>
<reference evidence="2" key="1">
    <citation type="submission" date="2023-10" db="EMBL/GenBank/DDBJ databases">
        <authorList>
            <person name="Chen Y."/>
            <person name="Shah S."/>
            <person name="Dougan E. K."/>
            <person name="Thang M."/>
            <person name="Chan C."/>
        </authorList>
    </citation>
    <scope>NUCLEOTIDE SEQUENCE [LARGE SCALE GENOMIC DNA]</scope>
</reference>